<sequence length="98" mass="11231">TFEHVLLDGNLELSNNKAERAVKSLVMGRKNWLFSQSFEGATVSGFILSLIETAKKNGLDPEKYLNYLLQKLPNEEILDSETLEAYLPWQEKIQKNCK</sequence>
<evidence type="ECO:0000313" key="4">
    <source>
        <dbReference type="Proteomes" id="UP000196293"/>
    </source>
</evidence>
<proteinExistence type="predicted"/>
<feature type="domain" description="Transposase IS66 C-terminal" evidence="2">
    <location>
        <begin position="49"/>
        <end position="89"/>
    </location>
</feature>
<evidence type="ECO:0000313" key="3">
    <source>
        <dbReference type="EMBL" id="OUQ53361.1"/>
    </source>
</evidence>
<keyword evidence="4" id="KW-1185">Reference proteome</keyword>
<dbReference type="InterPro" id="IPR052344">
    <property type="entry name" value="Transposase-related"/>
</dbReference>
<dbReference type="Pfam" id="PF13817">
    <property type="entry name" value="DDE_Tnp_IS66_C"/>
    <property type="match status" value="1"/>
</dbReference>
<gene>
    <name evidence="3" type="ORF">B5E59_10115</name>
</gene>
<organism evidence="3 4">
    <name type="scientific">Lactobacillus gallinarum</name>
    <dbReference type="NCBI Taxonomy" id="52242"/>
    <lineage>
        <taxon>Bacteria</taxon>
        <taxon>Bacillati</taxon>
        <taxon>Bacillota</taxon>
        <taxon>Bacilli</taxon>
        <taxon>Lactobacillales</taxon>
        <taxon>Lactobacillaceae</taxon>
        <taxon>Lactobacillus</taxon>
    </lineage>
</organism>
<dbReference type="RefSeq" id="WP_143437090.1">
    <property type="nucleotide sequence ID" value="NZ_NFLP01000060.1"/>
</dbReference>
<dbReference type="InterPro" id="IPR039552">
    <property type="entry name" value="IS66_C"/>
</dbReference>
<dbReference type="EMBL" id="NFLS01000057">
    <property type="protein sequence ID" value="OUQ53361.1"/>
    <property type="molecule type" value="Genomic_DNA"/>
</dbReference>
<dbReference type="InterPro" id="IPR004291">
    <property type="entry name" value="Transposase_IS66_central"/>
</dbReference>
<accession>A0ABX3Z727</accession>
<dbReference type="PANTHER" id="PTHR33678">
    <property type="entry name" value="BLL1576 PROTEIN"/>
    <property type="match status" value="1"/>
</dbReference>
<dbReference type="Proteomes" id="UP000196293">
    <property type="component" value="Unassembled WGS sequence"/>
</dbReference>
<evidence type="ECO:0000259" key="1">
    <source>
        <dbReference type="Pfam" id="PF03050"/>
    </source>
</evidence>
<feature type="domain" description="Transposase IS66 central" evidence="1">
    <location>
        <begin position="3"/>
        <end position="42"/>
    </location>
</feature>
<reference evidence="4" key="1">
    <citation type="submission" date="2017-04" db="EMBL/GenBank/DDBJ databases">
        <title>Function of individual gut microbiota members based on whole genome sequencing of pure cultures obtained from chicken caecum.</title>
        <authorList>
            <person name="Medvecky M."/>
            <person name="Cejkova D."/>
            <person name="Polansky O."/>
            <person name="Karasova D."/>
            <person name="Kubasova T."/>
            <person name="Cizek A."/>
            <person name="Rychlik I."/>
        </authorList>
    </citation>
    <scope>NUCLEOTIDE SEQUENCE [LARGE SCALE GENOMIC DNA]</scope>
    <source>
        <strain evidence="4">An115</strain>
    </source>
</reference>
<protein>
    <submittedName>
        <fullName evidence="3">Transposase</fullName>
    </submittedName>
</protein>
<dbReference type="PANTHER" id="PTHR33678:SF1">
    <property type="entry name" value="BLL1576 PROTEIN"/>
    <property type="match status" value="1"/>
</dbReference>
<feature type="non-terminal residue" evidence="3">
    <location>
        <position position="1"/>
    </location>
</feature>
<evidence type="ECO:0000259" key="2">
    <source>
        <dbReference type="Pfam" id="PF13817"/>
    </source>
</evidence>
<comment type="caution">
    <text evidence="3">The sequence shown here is derived from an EMBL/GenBank/DDBJ whole genome shotgun (WGS) entry which is preliminary data.</text>
</comment>
<name>A0ABX3Z727_9LACO</name>
<dbReference type="Pfam" id="PF03050">
    <property type="entry name" value="DDE_Tnp_IS66"/>
    <property type="match status" value="1"/>
</dbReference>